<feature type="region of interest" description="Disordered" evidence="1">
    <location>
        <begin position="1"/>
        <end position="26"/>
    </location>
</feature>
<gene>
    <name evidence="2" type="ORF">Tco_0953034</name>
</gene>
<protein>
    <submittedName>
        <fullName evidence="2">Uncharacterized protein</fullName>
    </submittedName>
</protein>
<name>A0ABQ5E401_9ASTR</name>
<reference evidence="2" key="1">
    <citation type="journal article" date="2022" name="Int. J. Mol. Sci.">
        <title>Draft Genome of Tanacetum Coccineum: Genomic Comparison of Closely Related Tanacetum-Family Plants.</title>
        <authorList>
            <person name="Yamashiro T."/>
            <person name="Shiraishi A."/>
            <person name="Nakayama K."/>
            <person name="Satake H."/>
        </authorList>
    </citation>
    <scope>NUCLEOTIDE SEQUENCE</scope>
</reference>
<accession>A0ABQ5E401</accession>
<comment type="caution">
    <text evidence="2">The sequence shown here is derived from an EMBL/GenBank/DDBJ whole genome shotgun (WGS) entry which is preliminary data.</text>
</comment>
<dbReference type="Proteomes" id="UP001151760">
    <property type="component" value="Unassembled WGS sequence"/>
</dbReference>
<organism evidence="2 3">
    <name type="scientific">Tanacetum coccineum</name>
    <dbReference type="NCBI Taxonomy" id="301880"/>
    <lineage>
        <taxon>Eukaryota</taxon>
        <taxon>Viridiplantae</taxon>
        <taxon>Streptophyta</taxon>
        <taxon>Embryophyta</taxon>
        <taxon>Tracheophyta</taxon>
        <taxon>Spermatophyta</taxon>
        <taxon>Magnoliopsida</taxon>
        <taxon>eudicotyledons</taxon>
        <taxon>Gunneridae</taxon>
        <taxon>Pentapetalae</taxon>
        <taxon>asterids</taxon>
        <taxon>campanulids</taxon>
        <taxon>Asterales</taxon>
        <taxon>Asteraceae</taxon>
        <taxon>Asteroideae</taxon>
        <taxon>Anthemideae</taxon>
        <taxon>Anthemidinae</taxon>
        <taxon>Tanacetum</taxon>
    </lineage>
</organism>
<proteinExistence type="predicted"/>
<reference evidence="2" key="2">
    <citation type="submission" date="2022-01" db="EMBL/GenBank/DDBJ databases">
        <authorList>
            <person name="Yamashiro T."/>
            <person name="Shiraishi A."/>
            <person name="Satake H."/>
            <person name="Nakayama K."/>
        </authorList>
    </citation>
    <scope>NUCLEOTIDE SEQUENCE</scope>
</reference>
<evidence type="ECO:0000256" key="1">
    <source>
        <dbReference type="SAM" id="MobiDB-lite"/>
    </source>
</evidence>
<dbReference type="EMBL" id="BQNB010015803">
    <property type="protein sequence ID" value="GJT44319.1"/>
    <property type="molecule type" value="Genomic_DNA"/>
</dbReference>
<evidence type="ECO:0000313" key="2">
    <source>
        <dbReference type="EMBL" id="GJT44319.1"/>
    </source>
</evidence>
<evidence type="ECO:0000313" key="3">
    <source>
        <dbReference type="Proteomes" id="UP001151760"/>
    </source>
</evidence>
<feature type="compositionally biased region" description="Basic and acidic residues" evidence="1">
    <location>
        <begin position="1"/>
        <end position="11"/>
    </location>
</feature>
<keyword evidence="3" id="KW-1185">Reference proteome</keyword>
<sequence>MDEDQAGRDPGESSVALDGPDPESTHAEFMADLYPKVQESLKFLADEHVILEEPLSSFGTLSSMKNMDDAYTIGDQFINDKATEDENEG</sequence>